<keyword evidence="12" id="KW-1185">Reference proteome</keyword>
<dbReference type="InterPro" id="IPR015659">
    <property type="entry name" value="Proline_oxidase"/>
</dbReference>
<dbReference type="Pfam" id="PF01619">
    <property type="entry name" value="Pro_dh"/>
    <property type="match status" value="1"/>
</dbReference>
<dbReference type="AlphaFoldDB" id="M7XB94"/>
<evidence type="ECO:0000313" key="12">
    <source>
        <dbReference type="Proteomes" id="UP000010953"/>
    </source>
</evidence>
<proteinExistence type="predicted"/>
<keyword evidence="4 9" id="KW-0547">Nucleotide-binding</keyword>
<comment type="caution">
    <text evidence="11">The sequence shown here is derived from an EMBL/GenBank/DDBJ whole genome shotgun (WGS) entry which is preliminary data.</text>
</comment>
<dbReference type="InParanoid" id="M7XB94"/>
<dbReference type="OrthoDB" id="9773461at2"/>
<dbReference type="FunCoup" id="M7XB94">
    <property type="interactions" value="39"/>
</dbReference>
<dbReference type="EC" id="1.5.5.2" evidence="2"/>
<evidence type="ECO:0000313" key="11">
    <source>
        <dbReference type="EMBL" id="EMS32164.1"/>
    </source>
</evidence>
<feature type="binding site" evidence="9">
    <location>
        <position position="142"/>
    </location>
    <ligand>
        <name>FAD</name>
        <dbReference type="ChEBI" id="CHEBI:57692"/>
    </ligand>
</feature>
<feature type="binding site" evidence="9">
    <location>
        <begin position="233"/>
        <end position="234"/>
    </location>
    <ligand>
        <name>FAD</name>
        <dbReference type="ChEBI" id="CHEBI:57692"/>
    </ligand>
</feature>
<feature type="domain" description="Proline dehydrogenase" evidence="10">
    <location>
        <begin position="54"/>
        <end position="285"/>
    </location>
</feature>
<sequence>MDHELLKLGSEALKKAALNEEAKAFILSNPALFQLFKKAANRYIGGETLEETIHAIQRINRSGYRVTTDFMGESIRNEKDAREATTEFLAFAAAIQSHRLNSSISLDLSHIGMLVSRELAMENLDLLCRAAAKSNQEVIISMEGTDRTDAILDIYKETLKTHPNLGITIQAYLHRTSDDFKEILQLPGSIRLVKGAYDTPSGLSIPRGKELDERYLNYVDQLLANDHPCAIASHDEKIHQETVKLIHQHQPQNYVLERLLGICNEAFEAYKEAGHPCRIYVVYGKEWYLYLCNRWAEYPLNLFRGLADILG</sequence>
<name>M7XB94_9BACT</name>
<keyword evidence="5 9" id="KW-0274">FAD</keyword>
<dbReference type="GO" id="GO:0000166">
    <property type="term" value="F:nucleotide binding"/>
    <property type="evidence" value="ECO:0007669"/>
    <property type="project" value="UniProtKB-KW"/>
</dbReference>
<dbReference type="PANTHER" id="PTHR13914">
    <property type="entry name" value="PROLINE OXIDASE"/>
    <property type="match status" value="1"/>
</dbReference>
<organism evidence="11 12">
    <name type="scientific">Mariniradius saccharolyticus AK6</name>
    <dbReference type="NCBI Taxonomy" id="1239962"/>
    <lineage>
        <taxon>Bacteria</taxon>
        <taxon>Pseudomonadati</taxon>
        <taxon>Bacteroidota</taxon>
        <taxon>Cytophagia</taxon>
        <taxon>Cytophagales</taxon>
        <taxon>Cyclobacteriaceae</taxon>
        <taxon>Mariniradius</taxon>
    </lineage>
</organism>
<keyword evidence="3" id="KW-0285">Flavoprotein</keyword>
<evidence type="ECO:0000256" key="3">
    <source>
        <dbReference type="ARBA" id="ARBA00022630"/>
    </source>
</evidence>
<comment type="cofactor">
    <cofactor evidence="9">
        <name>FAD</name>
        <dbReference type="ChEBI" id="CHEBI:57692"/>
    </cofactor>
    <text evidence="9">Binds 1 FAD per subunit.</text>
</comment>
<feature type="binding site" evidence="9">
    <location>
        <position position="170"/>
    </location>
    <ligand>
        <name>FAD</name>
        <dbReference type="ChEBI" id="CHEBI:57692"/>
    </ligand>
</feature>
<comment type="pathway">
    <text evidence="1">Amino-acid degradation; L-proline degradation into L-glutamate; L-glutamate from L-proline: step 1/2.</text>
</comment>
<dbReference type="Gene3D" id="3.20.20.220">
    <property type="match status" value="1"/>
</dbReference>
<dbReference type="InterPro" id="IPR002872">
    <property type="entry name" value="Proline_DH_dom"/>
</dbReference>
<evidence type="ECO:0000256" key="7">
    <source>
        <dbReference type="ARBA" id="ARBA00023062"/>
    </source>
</evidence>
<dbReference type="eggNOG" id="COG0506">
    <property type="taxonomic scope" value="Bacteria"/>
</dbReference>
<dbReference type="EMBL" id="AMZY02000014">
    <property type="protein sequence ID" value="EMS32164.1"/>
    <property type="molecule type" value="Genomic_DNA"/>
</dbReference>
<accession>M7XB94</accession>
<evidence type="ECO:0000256" key="2">
    <source>
        <dbReference type="ARBA" id="ARBA00012695"/>
    </source>
</evidence>
<keyword evidence="6" id="KW-0560">Oxidoreductase</keyword>
<dbReference type="UniPathway" id="UPA00261">
    <property type="reaction ID" value="UER00373"/>
</dbReference>
<evidence type="ECO:0000259" key="10">
    <source>
        <dbReference type="Pfam" id="PF01619"/>
    </source>
</evidence>
<evidence type="ECO:0000256" key="1">
    <source>
        <dbReference type="ARBA" id="ARBA00004739"/>
    </source>
</evidence>
<evidence type="ECO:0000256" key="4">
    <source>
        <dbReference type="ARBA" id="ARBA00022741"/>
    </source>
</evidence>
<feature type="binding site" evidence="9">
    <location>
        <begin position="194"/>
        <end position="196"/>
    </location>
    <ligand>
        <name>FAD</name>
        <dbReference type="ChEBI" id="CHEBI:57692"/>
    </ligand>
</feature>
<dbReference type="InterPro" id="IPR008219">
    <property type="entry name" value="PRODH_bac_arc"/>
</dbReference>
<gene>
    <name evidence="11" type="ORF">C943_01426</name>
</gene>
<evidence type="ECO:0000256" key="5">
    <source>
        <dbReference type="ARBA" id="ARBA00022827"/>
    </source>
</evidence>
<protein>
    <recommendedName>
        <fullName evidence="2">proline dehydrogenase</fullName>
        <ecNumber evidence="2">1.5.5.2</ecNumber>
    </recommendedName>
</protein>
<dbReference type="STRING" id="1239962.C943_01426"/>
<dbReference type="PIRSF" id="PIRSF000196">
    <property type="entry name" value="Pro_dehydrog"/>
    <property type="match status" value="1"/>
</dbReference>
<keyword evidence="7" id="KW-0642">Proline metabolism</keyword>
<reference evidence="11" key="1">
    <citation type="submission" date="2013-01" db="EMBL/GenBank/DDBJ databases">
        <title>Genome assembly of Mariniradius saccharolyticus AK6.</title>
        <authorList>
            <person name="Vaidya B."/>
            <person name="Khatri I."/>
            <person name="Tanuku N.R.S."/>
            <person name="Subramanian S."/>
            <person name="Pinnaka A."/>
        </authorList>
    </citation>
    <scope>NUCLEOTIDE SEQUENCE [LARGE SCALE GENOMIC DNA]</scope>
    <source>
        <strain evidence="11">AK6</strain>
    </source>
</reference>
<dbReference type="RefSeq" id="WP_008629302.1">
    <property type="nucleotide sequence ID" value="NZ_AMZY02000014.1"/>
</dbReference>
<dbReference type="GO" id="GO:0004657">
    <property type="term" value="F:proline dehydrogenase activity"/>
    <property type="evidence" value="ECO:0007669"/>
    <property type="project" value="UniProtKB-EC"/>
</dbReference>
<evidence type="ECO:0000256" key="9">
    <source>
        <dbReference type="PIRSR" id="PIRSR000196-2"/>
    </source>
</evidence>
<evidence type="ECO:0000256" key="6">
    <source>
        <dbReference type="ARBA" id="ARBA00023002"/>
    </source>
</evidence>
<dbReference type="SUPFAM" id="SSF51730">
    <property type="entry name" value="FAD-linked oxidoreductase"/>
    <property type="match status" value="1"/>
</dbReference>
<dbReference type="Proteomes" id="UP000010953">
    <property type="component" value="Unassembled WGS sequence"/>
</dbReference>
<dbReference type="GO" id="GO:0010133">
    <property type="term" value="P:L-proline catabolic process to L-glutamate"/>
    <property type="evidence" value="ECO:0007669"/>
    <property type="project" value="UniProtKB-UniPathway"/>
</dbReference>
<comment type="catalytic activity">
    <reaction evidence="8">
        <text>L-proline + a quinone = (S)-1-pyrroline-5-carboxylate + a quinol + H(+)</text>
        <dbReference type="Rhea" id="RHEA:23784"/>
        <dbReference type="ChEBI" id="CHEBI:15378"/>
        <dbReference type="ChEBI" id="CHEBI:17388"/>
        <dbReference type="ChEBI" id="CHEBI:24646"/>
        <dbReference type="ChEBI" id="CHEBI:60039"/>
        <dbReference type="ChEBI" id="CHEBI:132124"/>
        <dbReference type="EC" id="1.5.5.2"/>
    </reaction>
</comment>
<dbReference type="InterPro" id="IPR029041">
    <property type="entry name" value="FAD-linked_oxidoreductase-like"/>
</dbReference>
<dbReference type="PANTHER" id="PTHR13914:SF0">
    <property type="entry name" value="PROLINE DEHYDROGENASE 1, MITOCHONDRIAL"/>
    <property type="match status" value="1"/>
</dbReference>
<evidence type="ECO:0000256" key="8">
    <source>
        <dbReference type="ARBA" id="ARBA00048779"/>
    </source>
</evidence>